<evidence type="ECO:0000313" key="2">
    <source>
        <dbReference type="Proteomes" id="UP001500866"/>
    </source>
</evidence>
<dbReference type="Proteomes" id="UP001500866">
    <property type="component" value="Unassembled WGS sequence"/>
</dbReference>
<dbReference type="RefSeq" id="WP_390351321.1">
    <property type="nucleotide sequence ID" value="NZ_JBHUMU010000024.1"/>
</dbReference>
<comment type="caution">
    <text evidence="1">The sequence shown here is derived from an EMBL/GenBank/DDBJ whole genome shotgun (WGS) entry which is preliminary data.</text>
</comment>
<reference evidence="1 2" key="1">
    <citation type="journal article" date="2019" name="Int. J. Syst. Evol. Microbiol.">
        <title>The Global Catalogue of Microorganisms (GCM) 10K type strain sequencing project: providing services to taxonomists for standard genome sequencing and annotation.</title>
        <authorList>
            <consortium name="The Broad Institute Genomics Platform"/>
            <consortium name="The Broad Institute Genome Sequencing Center for Infectious Disease"/>
            <person name="Wu L."/>
            <person name="Ma J."/>
        </authorList>
    </citation>
    <scope>NUCLEOTIDE SEQUENCE [LARGE SCALE GENOMIC DNA]</scope>
    <source>
        <strain evidence="1 2">JCM 15395</strain>
    </source>
</reference>
<evidence type="ECO:0000313" key="1">
    <source>
        <dbReference type="EMBL" id="GAA0607811.1"/>
    </source>
</evidence>
<dbReference type="EMBL" id="BAAADS010000018">
    <property type="protein sequence ID" value="GAA0607811.1"/>
    <property type="molecule type" value="Genomic_DNA"/>
</dbReference>
<sequence length="129" mass="14795">MKYKSREIEFFLNKFISPITAYYSDLPVNSIVGRYSVETIIRENRPIGEVLTELSGCSDEMAEQIASSSELSEPLYRFDQEDFHVWVTAIQEKCDSIVTANSRRFPAKIGNIERIHPADFYDFLNSAAD</sequence>
<evidence type="ECO:0008006" key="3">
    <source>
        <dbReference type="Google" id="ProtNLM"/>
    </source>
</evidence>
<gene>
    <name evidence="1" type="ORF">GCM10009001_26430</name>
</gene>
<organism evidence="1 2">
    <name type="scientific">Virgibacillus siamensis</name>
    <dbReference type="NCBI Taxonomy" id="480071"/>
    <lineage>
        <taxon>Bacteria</taxon>
        <taxon>Bacillati</taxon>
        <taxon>Bacillota</taxon>
        <taxon>Bacilli</taxon>
        <taxon>Bacillales</taxon>
        <taxon>Bacillaceae</taxon>
        <taxon>Virgibacillus</taxon>
    </lineage>
</organism>
<protein>
    <recommendedName>
        <fullName evidence="3">PIN domain-containing protein</fullName>
    </recommendedName>
</protein>
<accession>A0ABN1GBC3</accession>
<name>A0ABN1GBC3_9BACI</name>
<proteinExistence type="predicted"/>
<keyword evidence="2" id="KW-1185">Reference proteome</keyword>